<protein>
    <recommendedName>
        <fullName evidence="4">Ribosome biogenesis protein NSA1</fullName>
    </recommendedName>
</protein>
<dbReference type="InterPro" id="IPR001680">
    <property type="entry name" value="WD40_rpt"/>
</dbReference>
<dbReference type="Proteomes" id="UP000245771">
    <property type="component" value="Unassembled WGS sequence"/>
</dbReference>
<evidence type="ECO:0000256" key="5">
    <source>
        <dbReference type="SAM" id="MobiDB-lite"/>
    </source>
</evidence>
<evidence type="ECO:0000313" key="6">
    <source>
        <dbReference type="EMBL" id="PWN31458.1"/>
    </source>
</evidence>
<evidence type="ECO:0000256" key="4">
    <source>
        <dbReference type="ARBA" id="ARBA00014234"/>
    </source>
</evidence>
<evidence type="ECO:0000256" key="2">
    <source>
        <dbReference type="ARBA" id="ARBA00007861"/>
    </source>
</evidence>
<dbReference type="GO" id="GO:0042273">
    <property type="term" value="P:ribosomal large subunit biogenesis"/>
    <property type="evidence" value="ECO:0007669"/>
    <property type="project" value="InterPro"/>
</dbReference>
<feature type="non-terminal residue" evidence="6">
    <location>
        <position position="377"/>
    </location>
</feature>
<dbReference type="InterPro" id="IPR037379">
    <property type="entry name" value="WDR74/Nsa1"/>
</dbReference>
<dbReference type="OrthoDB" id="18388at2759"/>
<comment type="subunit">
    <text evidence="3">Component of the pre-66S ribosomal particle.</text>
</comment>
<dbReference type="GO" id="GO:0030687">
    <property type="term" value="C:preribosome, large subunit precursor"/>
    <property type="evidence" value="ECO:0007669"/>
    <property type="project" value="TreeGrafter"/>
</dbReference>
<evidence type="ECO:0000256" key="3">
    <source>
        <dbReference type="ARBA" id="ARBA00011187"/>
    </source>
</evidence>
<dbReference type="GO" id="GO:0005730">
    <property type="term" value="C:nucleolus"/>
    <property type="evidence" value="ECO:0007669"/>
    <property type="project" value="InterPro"/>
</dbReference>
<feature type="region of interest" description="Disordered" evidence="5">
    <location>
        <begin position="141"/>
        <end position="171"/>
    </location>
</feature>
<name>A0A316V391_9BASI</name>
<dbReference type="SUPFAM" id="SSF50978">
    <property type="entry name" value="WD40 repeat-like"/>
    <property type="match status" value="1"/>
</dbReference>
<dbReference type="GeneID" id="37017657"/>
<dbReference type="InterPro" id="IPR015943">
    <property type="entry name" value="WD40/YVTN_repeat-like_dom_sf"/>
</dbReference>
<dbReference type="STRING" id="1280837.A0A316V391"/>
<reference evidence="6 7" key="1">
    <citation type="journal article" date="2018" name="Mol. Biol. Evol.">
        <title>Broad Genomic Sampling Reveals a Smut Pathogenic Ancestry of the Fungal Clade Ustilaginomycotina.</title>
        <authorList>
            <person name="Kijpornyongpan T."/>
            <person name="Mondo S.J."/>
            <person name="Barry K."/>
            <person name="Sandor L."/>
            <person name="Lee J."/>
            <person name="Lipzen A."/>
            <person name="Pangilinan J."/>
            <person name="LaButti K."/>
            <person name="Hainaut M."/>
            <person name="Henrissat B."/>
            <person name="Grigoriev I.V."/>
            <person name="Spatafora J.W."/>
            <person name="Aime M.C."/>
        </authorList>
    </citation>
    <scope>NUCLEOTIDE SEQUENCE [LARGE SCALE GENOMIC DNA]</scope>
    <source>
        <strain evidence="6 7">MCA 3882</strain>
    </source>
</reference>
<dbReference type="PANTHER" id="PTHR16038">
    <property type="entry name" value="NOP SEVEN ASSOCIATED PROTEIN 1"/>
    <property type="match status" value="1"/>
</dbReference>
<comment type="similarity">
    <text evidence="2">Belongs to the NSA1 family.</text>
</comment>
<accession>A0A316V391</accession>
<dbReference type="InParanoid" id="A0A316V391"/>
<dbReference type="PANTHER" id="PTHR16038:SF4">
    <property type="entry name" value="WD REPEAT-CONTAINING PROTEIN 74"/>
    <property type="match status" value="1"/>
</dbReference>
<evidence type="ECO:0000313" key="7">
    <source>
        <dbReference type="Proteomes" id="UP000245771"/>
    </source>
</evidence>
<proteinExistence type="inferred from homology"/>
<dbReference type="RefSeq" id="XP_025351760.1">
    <property type="nucleotide sequence ID" value="XM_025495876.1"/>
</dbReference>
<evidence type="ECO:0000256" key="1">
    <source>
        <dbReference type="ARBA" id="ARBA00002889"/>
    </source>
</evidence>
<comment type="function">
    <text evidence="1">Involved in the biogenesis of the 60S ribosomal subunit.</text>
</comment>
<organism evidence="6 7">
    <name type="scientific">Meira miltonrushii</name>
    <dbReference type="NCBI Taxonomy" id="1280837"/>
    <lineage>
        <taxon>Eukaryota</taxon>
        <taxon>Fungi</taxon>
        <taxon>Dikarya</taxon>
        <taxon>Basidiomycota</taxon>
        <taxon>Ustilaginomycotina</taxon>
        <taxon>Exobasidiomycetes</taxon>
        <taxon>Exobasidiales</taxon>
        <taxon>Brachybasidiaceae</taxon>
        <taxon>Meira</taxon>
    </lineage>
</organism>
<dbReference type="InterPro" id="IPR036322">
    <property type="entry name" value="WD40_repeat_dom_sf"/>
</dbReference>
<gene>
    <name evidence="6" type="ORF">FA14DRAFT_109437</name>
</gene>
<feature type="non-terminal residue" evidence="6">
    <location>
        <position position="1"/>
    </location>
</feature>
<feature type="compositionally biased region" description="Low complexity" evidence="5">
    <location>
        <begin position="150"/>
        <end position="161"/>
    </location>
</feature>
<dbReference type="Gene3D" id="2.130.10.10">
    <property type="entry name" value="YVTN repeat-like/Quinoprotein amine dehydrogenase"/>
    <property type="match status" value="1"/>
</dbReference>
<dbReference type="EMBL" id="KZ819608">
    <property type="protein sequence ID" value="PWN31458.1"/>
    <property type="molecule type" value="Genomic_DNA"/>
</dbReference>
<keyword evidence="7" id="KW-1185">Reference proteome</keyword>
<sequence>SKGDHLVQRIASGRLRDVDVTALARKDGRIDILESISGKLLTSLRNGEMKKGVHRWVGLAVAHDGIFACTSAGDMRFFSIDQEEGSKDATLALKGDCIKREVPEPLQMVTFEPKSDPTHFAYGGEEIPLSVWDARQAISSNGETQDGENNENASSSSRNTNGSANKQRKRKRIMENRAKARELLWGEIWRAKNLPNDSLSLPQRPDILSVAFMGSPNIIATGTRTGHIRIFNTSSQRKHTHEYRAFGATQEKIPVKILLCSERKTELIAADTTGKLFVLDVRSGSVLYQYKGINGAVLSMESLPAINNNRGDSYLVTASADRLLRLHSVPVDSQAATIDVSAEDAPMRKSTKQKGQTLSSQFMREGANVIAWDGVVP</sequence>
<dbReference type="AlphaFoldDB" id="A0A316V391"/>
<dbReference type="SMART" id="SM00320">
    <property type="entry name" value="WD40"/>
    <property type="match status" value="2"/>
</dbReference>